<evidence type="ECO:0000313" key="2">
    <source>
        <dbReference type="EMBL" id="MEY2184246.1"/>
    </source>
</evidence>
<name>A0ABV4AV32_9GAMM</name>
<accession>A0ABV4AV32</accession>
<dbReference type="EMBL" id="JBGBPY010000001">
    <property type="protein sequence ID" value="MEY2184246.1"/>
    <property type="molecule type" value="Genomic_DNA"/>
</dbReference>
<keyword evidence="3" id="KW-1185">Reference proteome</keyword>
<evidence type="ECO:0000259" key="1">
    <source>
        <dbReference type="Pfam" id="PF13401"/>
    </source>
</evidence>
<dbReference type="Pfam" id="PF13401">
    <property type="entry name" value="AAA_22"/>
    <property type="match status" value="1"/>
</dbReference>
<sequence>MSTHPMFKDEGRPEVATRPTILLAEAILIALEDGYRGIQVAGRSGDGKSTASRYLRSHPSWLNQPTPTAWVSMPRRSNGSDNVFYKVIQGALNLTSHPRAAAIDRLSHIVDRISAESEQMGARRFILFIDEAQRLSKDDYEYLANIDDGVNLDGYRLFCVFVNQSDDSSAEKDNRRCRIDDMPPHVVRRFFMADHTFRGLVGVAEIAEALGRYDAMEHDGVPFSAYFAPQAYEKGWRFASDAQKFVKAVDEIRKEANLNGQSDFPMMIFELAVKRLLVHIAGGQEVFREFSYESIKEAITRAGYLKLEFSRARQLRG</sequence>
<dbReference type="SUPFAM" id="SSF52540">
    <property type="entry name" value="P-loop containing nucleoside triphosphate hydrolases"/>
    <property type="match status" value="1"/>
</dbReference>
<protein>
    <submittedName>
        <fullName evidence="2">AAA family ATPase</fullName>
    </submittedName>
</protein>
<gene>
    <name evidence="2" type="ORF">AB7878_17675</name>
</gene>
<dbReference type="InterPro" id="IPR027417">
    <property type="entry name" value="P-loop_NTPase"/>
</dbReference>
<reference evidence="2 3" key="1">
    <citation type="submission" date="2024-07" db="EMBL/GenBank/DDBJ databases">
        <title>Molecular mechanisms and environmental adaptations of flagellar loss and biofilm growth of Rhodanobacter under environmental stress.</title>
        <authorList>
            <person name="Chen M."/>
        </authorList>
    </citation>
    <scope>NUCLEOTIDE SEQUENCE [LARGE SCALE GENOMIC DNA]</scope>
    <source>
        <strain evidence="2 3">RS22</strain>
    </source>
</reference>
<proteinExistence type="predicted"/>
<organism evidence="2 3">
    <name type="scientific">Rhodanobacter humi</name>
    <dbReference type="NCBI Taxonomy" id="1888173"/>
    <lineage>
        <taxon>Bacteria</taxon>
        <taxon>Pseudomonadati</taxon>
        <taxon>Pseudomonadota</taxon>
        <taxon>Gammaproteobacteria</taxon>
        <taxon>Lysobacterales</taxon>
        <taxon>Rhodanobacteraceae</taxon>
        <taxon>Rhodanobacter</taxon>
    </lineage>
</organism>
<feature type="domain" description="ORC1/DEAH AAA+ ATPase" evidence="1">
    <location>
        <begin position="39"/>
        <end position="148"/>
    </location>
</feature>
<dbReference type="InterPro" id="IPR049945">
    <property type="entry name" value="AAA_22"/>
</dbReference>
<evidence type="ECO:0000313" key="3">
    <source>
        <dbReference type="Proteomes" id="UP001562159"/>
    </source>
</evidence>
<dbReference type="Proteomes" id="UP001562159">
    <property type="component" value="Unassembled WGS sequence"/>
</dbReference>
<comment type="caution">
    <text evidence="2">The sequence shown here is derived from an EMBL/GenBank/DDBJ whole genome shotgun (WGS) entry which is preliminary data.</text>
</comment>